<dbReference type="PANTHER" id="PTHR46623:SF6">
    <property type="entry name" value="ALPHA_BETA-HYDROLASES SUPERFAMILY PROTEIN"/>
    <property type="match status" value="1"/>
</dbReference>
<dbReference type="InterPro" id="IPR051049">
    <property type="entry name" value="Dienelactone_hydrolase-like"/>
</dbReference>
<dbReference type="Proteomes" id="UP000003922">
    <property type="component" value="Unassembled WGS sequence"/>
</dbReference>
<dbReference type="SUPFAM" id="SSF53474">
    <property type="entry name" value="alpha/beta-Hydrolases"/>
    <property type="match status" value="1"/>
</dbReference>
<dbReference type="InterPro" id="IPR002925">
    <property type="entry name" value="Dienelactn_hydro"/>
</dbReference>
<proteinExistence type="predicted"/>
<name>Q4C626_CROWT</name>
<organism evidence="2 3">
    <name type="scientific">Crocosphaera watsonii WH 8501</name>
    <dbReference type="NCBI Taxonomy" id="165597"/>
    <lineage>
        <taxon>Bacteria</taxon>
        <taxon>Bacillati</taxon>
        <taxon>Cyanobacteriota</taxon>
        <taxon>Cyanophyceae</taxon>
        <taxon>Oscillatoriophycideae</taxon>
        <taxon>Chroococcales</taxon>
        <taxon>Aphanothecaceae</taxon>
        <taxon>Crocosphaera</taxon>
    </lineage>
</organism>
<dbReference type="Gene3D" id="3.40.50.1820">
    <property type="entry name" value="alpha/beta hydrolase"/>
    <property type="match status" value="1"/>
</dbReference>
<evidence type="ECO:0000313" key="2">
    <source>
        <dbReference type="EMBL" id="EAM51576.1"/>
    </source>
</evidence>
<protein>
    <submittedName>
        <fullName evidence="2">Carboxymethylenebutenolidase</fullName>
        <ecNumber evidence="2">3.1.1.45</ecNumber>
    </submittedName>
</protein>
<keyword evidence="2" id="KW-0378">Hydrolase</keyword>
<comment type="caution">
    <text evidence="2">The sequence shown here is derived from an EMBL/GenBank/DDBJ whole genome shotgun (WGS) entry which is preliminary data.</text>
</comment>
<dbReference type="KEGG" id="cwa:CwatDRAFT_4727"/>
<accession>Q4C626</accession>
<feature type="domain" description="Dienelactone hydrolase" evidence="1">
    <location>
        <begin position="82"/>
        <end position="295"/>
    </location>
</feature>
<dbReference type="GO" id="GO:0008806">
    <property type="term" value="F:carboxymethylenebutenolidase activity"/>
    <property type="evidence" value="ECO:0007669"/>
    <property type="project" value="UniProtKB-EC"/>
</dbReference>
<reference evidence="2" key="1">
    <citation type="submission" date="2004-02" db="EMBL/GenBank/DDBJ databases">
        <authorList>
            <consortium name="DOE Joint Genome Institute"/>
        </authorList>
    </citation>
    <scope>NUCLEOTIDE SEQUENCE [LARGE SCALE GENOMIC DNA]</scope>
    <source>
        <strain evidence="2">WH 8501</strain>
    </source>
</reference>
<dbReference type="AlphaFoldDB" id="Q4C626"/>
<keyword evidence="3" id="KW-1185">Reference proteome</keyword>
<dbReference type="Pfam" id="PF01738">
    <property type="entry name" value="DLH"/>
    <property type="match status" value="1"/>
</dbReference>
<sequence length="296" mass="33258">MLSMRLFIALVLGTFLVVMGWQSNLFATETQLPPRDNYADYMWQVHQNERPLPTDILTQAPTEDDGMSAEMVSYGTLEGEAIAGYLASPKDSDRPLPGIIVIHEWWGLNDNIKAMTRKIAEQGYTALAVDMYGGETAQTPEKARELVTEARNNRDRLQENLILAYEYLELETNAPTIASIGWCFGGSLSLRTALLFPKTLDAAVIYYGGELETEPEVLKPLEMPILGIFGELDKRPSPETVKEFETALQSLNKEVDVYIYPNADHAFANPSGERYNPEAAADAWEKTREFFSEYLK</sequence>
<dbReference type="ESTHER" id="crowt-q4c626">
    <property type="family name" value="Dienelactone_hydrolase"/>
</dbReference>
<dbReference type="PANTHER" id="PTHR46623">
    <property type="entry name" value="CARBOXYMETHYLENEBUTENOLIDASE-RELATED"/>
    <property type="match status" value="1"/>
</dbReference>
<reference evidence="2" key="3">
    <citation type="submission" date="2016-12" db="EMBL/GenBank/DDBJ databases">
        <title>Annotation of the draft genome assembly of Crocosphaera watsonii WH 8501.</title>
        <authorList>
            <consortium name="US DOE Joint Genome Institute (JGI-ORNL)"/>
            <person name="Larimer F."/>
            <person name="Land M."/>
        </authorList>
    </citation>
    <scope>NUCLEOTIDE SEQUENCE</scope>
    <source>
        <strain evidence="2">WH 8501</strain>
    </source>
</reference>
<dbReference type="EMBL" id="AADV02000004">
    <property type="protein sequence ID" value="EAM51576.1"/>
    <property type="molecule type" value="Genomic_DNA"/>
</dbReference>
<dbReference type="InterPro" id="IPR029058">
    <property type="entry name" value="AB_hydrolase_fold"/>
</dbReference>
<evidence type="ECO:0000313" key="3">
    <source>
        <dbReference type="Proteomes" id="UP000003922"/>
    </source>
</evidence>
<evidence type="ECO:0000259" key="1">
    <source>
        <dbReference type="Pfam" id="PF01738"/>
    </source>
</evidence>
<dbReference type="EC" id="3.1.1.45" evidence="2"/>
<gene>
    <name evidence="2" type="ORF">CwatDRAFT_4727</name>
</gene>
<reference evidence="2" key="2">
    <citation type="submission" date="2005-06" db="EMBL/GenBank/DDBJ databases">
        <title>Sequencing of the draft genome and assembly of Crocosphaera watsonii WH 8501.</title>
        <authorList>
            <consortium name="US DOE Joint Genome Institute (JGI-PGF)"/>
            <person name="Copeland A."/>
            <person name="Lucas S."/>
            <person name="Lapidus A."/>
            <person name="Barry K."/>
            <person name="Detter C."/>
            <person name="Glavina T."/>
            <person name="Hammon N."/>
            <person name="Israni S."/>
            <person name="Pitluck S."/>
            <person name="Richardson P."/>
        </authorList>
    </citation>
    <scope>NUCLEOTIDE SEQUENCE [LARGE SCALE GENOMIC DNA]</scope>
    <source>
        <strain evidence="2">WH 8501</strain>
    </source>
</reference>